<comment type="caution">
    <text evidence="2">The sequence shown here is derived from an EMBL/GenBank/DDBJ whole genome shotgun (WGS) entry which is preliminary data.</text>
</comment>
<evidence type="ECO:0000256" key="1">
    <source>
        <dbReference type="SAM" id="MobiDB-lite"/>
    </source>
</evidence>
<proteinExistence type="predicted"/>
<dbReference type="AlphaFoldDB" id="A0A5N5Q9H5"/>
<evidence type="ECO:0000313" key="3">
    <source>
        <dbReference type="Proteomes" id="UP000383932"/>
    </source>
</evidence>
<dbReference type="EMBL" id="SSOP01000491">
    <property type="protein sequence ID" value="KAB5588314.1"/>
    <property type="molecule type" value="Genomic_DNA"/>
</dbReference>
<protein>
    <submittedName>
        <fullName evidence="2">Uncharacterized protein</fullName>
    </submittedName>
</protein>
<accession>A0A5N5Q9H5</accession>
<sequence>MIDGLKRKRVDEQVEYAPTATVLVSLPLLVGHPPNHPLHVPGLRVSLQALRRCTGLTGNDPAKRVKGDGWTVRGEGMTPELEIRAWIALAEVGMMAIATRCSRWGEDNHTAWDWTAGVEQDIDMALLKGLALATSLPSLRSFKDPLTLLSARAATPKRAVKILSSMLSSTTPPTKYTYEAYLALADLHLRPGGKSASNPGTKLNINLGAGLHVLDQMRARAEQAGDQAVAQLATVTMLRAKVVCGTEGGSVDELEGVLNNAEGALGITYEVVPDLAAMPDGSSLPPPISSPTPTQPKIQAHPQTPQSSSAPQTSSSTSSEPTYLYHLRAHALFLGVSLYTHLGDAQSAAQRLSKLHAILDSGQLEYPDDFCSCGMNREAAPNPNPNPSPRKEMPTVDVLGASDSSNSICPCANSFLLPIPLSFCTDPLLIKSTHPRVVFELAFLVSSIARRDVVGRKPRRMVFAIEGLRAGAETGIEVAFPVWATLEDVRETELRMADIRADLMCELAAIATMRSEFEVAEQRLAEVVAHTRNFGLFESFAARIALHHAHLAHAKGAEDRARTCYEAAVRSSVPGSYIHTSSRAGLTGLEMGIAARDRYISAAAPRPSTPPPDPDTTKPDSSLLAACTHSLAPLAHILMSVTQPIVRAKQELKAALDLLSKAQDNYLRALGVAMSASKYMHTAESHAGVMLGTVRALAAGMGVVEKKPGEERTMGNAVLGLWVGLRLYELHKRAGDGEQAKKQDIRNKRLIKAVADIATTVGS</sequence>
<name>A0A5N5Q9H5_9AGAM</name>
<gene>
    <name evidence="2" type="ORF">CTheo_8245</name>
</gene>
<dbReference type="Proteomes" id="UP000383932">
    <property type="component" value="Unassembled WGS sequence"/>
</dbReference>
<evidence type="ECO:0000313" key="2">
    <source>
        <dbReference type="EMBL" id="KAB5588314.1"/>
    </source>
</evidence>
<organism evidence="2 3">
    <name type="scientific">Ceratobasidium theobromae</name>
    <dbReference type="NCBI Taxonomy" id="1582974"/>
    <lineage>
        <taxon>Eukaryota</taxon>
        <taxon>Fungi</taxon>
        <taxon>Dikarya</taxon>
        <taxon>Basidiomycota</taxon>
        <taxon>Agaricomycotina</taxon>
        <taxon>Agaricomycetes</taxon>
        <taxon>Cantharellales</taxon>
        <taxon>Ceratobasidiaceae</taxon>
        <taxon>Ceratobasidium</taxon>
    </lineage>
</organism>
<feature type="region of interest" description="Disordered" evidence="1">
    <location>
        <begin position="278"/>
        <end position="320"/>
    </location>
</feature>
<dbReference type="OrthoDB" id="5565328at2759"/>
<feature type="compositionally biased region" description="Pro residues" evidence="1">
    <location>
        <begin position="284"/>
        <end position="294"/>
    </location>
</feature>
<keyword evidence="3" id="KW-1185">Reference proteome</keyword>
<reference evidence="2 3" key="1">
    <citation type="journal article" date="2019" name="Fungal Biol. Biotechnol.">
        <title>Draft genome sequence of fastidious pathogen Ceratobasidium theobromae, which causes vascular-streak dieback in Theobroma cacao.</title>
        <authorList>
            <person name="Ali S.S."/>
            <person name="Asman A."/>
            <person name="Shao J."/>
            <person name="Firmansyah A.P."/>
            <person name="Susilo A.W."/>
            <person name="Rosmana A."/>
            <person name="McMahon P."/>
            <person name="Junaid M."/>
            <person name="Guest D."/>
            <person name="Kheng T.Y."/>
            <person name="Meinhardt L.W."/>
            <person name="Bailey B.A."/>
        </authorList>
    </citation>
    <scope>NUCLEOTIDE SEQUENCE [LARGE SCALE GENOMIC DNA]</scope>
    <source>
        <strain evidence="2 3">CT2</strain>
    </source>
</reference>
<feature type="compositionally biased region" description="Low complexity" evidence="1">
    <location>
        <begin position="295"/>
        <end position="319"/>
    </location>
</feature>